<accession>A0A1D2MT75</accession>
<evidence type="ECO:0000313" key="2">
    <source>
        <dbReference type="EMBL" id="ODM96132.1"/>
    </source>
</evidence>
<evidence type="ECO:0000256" key="1">
    <source>
        <dbReference type="SAM" id="MobiDB-lite"/>
    </source>
</evidence>
<reference evidence="2 3" key="1">
    <citation type="journal article" date="2016" name="Genome Biol. Evol.">
        <title>Gene Family Evolution Reflects Adaptation to Soil Environmental Stressors in the Genome of the Collembolan Orchesella cincta.</title>
        <authorList>
            <person name="Faddeeva-Vakhrusheva A."/>
            <person name="Derks M.F."/>
            <person name="Anvar S.Y."/>
            <person name="Agamennone V."/>
            <person name="Suring W."/>
            <person name="Smit S."/>
            <person name="van Straalen N.M."/>
            <person name="Roelofs D."/>
        </authorList>
    </citation>
    <scope>NUCLEOTIDE SEQUENCE [LARGE SCALE GENOMIC DNA]</scope>
    <source>
        <tissue evidence="2">Mixed pool</tissue>
    </source>
</reference>
<gene>
    <name evidence="2" type="ORF">Ocin01_10547</name>
</gene>
<name>A0A1D2MT75_ORCCI</name>
<feature type="region of interest" description="Disordered" evidence="1">
    <location>
        <begin position="1"/>
        <end position="45"/>
    </location>
</feature>
<proteinExistence type="predicted"/>
<keyword evidence="3" id="KW-1185">Reference proteome</keyword>
<dbReference type="AlphaFoldDB" id="A0A1D2MT75"/>
<dbReference type="Proteomes" id="UP000094527">
    <property type="component" value="Unassembled WGS sequence"/>
</dbReference>
<evidence type="ECO:0000313" key="3">
    <source>
        <dbReference type="Proteomes" id="UP000094527"/>
    </source>
</evidence>
<dbReference type="EMBL" id="LJIJ01000575">
    <property type="protein sequence ID" value="ODM96132.1"/>
    <property type="molecule type" value="Genomic_DNA"/>
</dbReference>
<feature type="compositionally biased region" description="Pro residues" evidence="1">
    <location>
        <begin position="30"/>
        <end position="45"/>
    </location>
</feature>
<comment type="caution">
    <text evidence="2">The sequence shown here is derived from an EMBL/GenBank/DDBJ whole genome shotgun (WGS) entry which is preliminary data.</text>
</comment>
<sequence length="309" mass="33892">MNYDYPVSNDDKDPQGLTGRVDPPVTSGPEEPPPTGPTPVIRVPPPGDPGNCNGVHCAETESCAVNYKDDMYFSCQWSINHVNGTISTQTFPGHCDPISNPPKWGADGSDSSCLIQPGILASPSYRCVCSKGNCPKETTLKVCEIDQLYKQATHLVDLLIKQSESVNIGDACNYTLEQQLPQVITDYELKVNLYRVVSVLGDATDRERSKLPLCNRRRMNACKGDKCECADGTAQRQLTAPSGKTYYSYYCYATSGSCSRDPAHVIPQFRKQESAIHNHYGSPEMASHKDPQTGCLYNLCRSVKGHKCA</sequence>
<protein>
    <submittedName>
        <fullName evidence="2">Uncharacterized protein</fullName>
    </submittedName>
</protein>
<organism evidence="2 3">
    <name type="scientific">Orchesella cincta</name>
    <name type="common">Springtail</name>
    <name type="synonym">Podura cincta</name>
    <dbReference type="NCBI Taxonomy" id="48709"/>
    <lineage>
        <taxon>Eukaryota</taxon>
        <taxon>Metazoa</taxon>
        <taxon>Ecdysozoa</taxon>
        <taxon>Arthropoda</taxon>
        <taxon>Hexapoda</taxon>
        <taxon>Collembola</taxon>
        <taxon>Entomobryomorpha</taxon>
        <taxon>Entomobryoidea</taxon>
        <taxon>Orchesellidae</taxon>
        <taxon>Orchesellinae</taxon>
        <taxon>Orchesella</taxon>
    </lineage>
</organism>